<dbReference type="Gene3D" id="2.60.200.30">
    <property type="entry name" value="Probable inorganic polyphosphate/atp-NAD kinase, domain 2"/>
    <property type="match status" value="1"/>
</dbReference>
<gene>
    <name evidence="2" type="ORF">Sgleb_00470</name>
</gene>
<dbReference type="AlphaFoldDB" id="A0A640SLY6"/>
<dbReference type="EMBL" id="BLIO01000001">
    <property type="protein sequence ID" value="GFE12000.1"/>
    <property type="molecule type" value="Genomic_DNA"/>
</dbReference>
<name>A0A640SLY6_9ACTN</name>
<dbReference type="PANTHER" id="PTHR20275:SF0">
    <property type="entry name" value="NAD KINASE"/>
    <property type="match status" value="1"/>
</dbReference>
<dbReference type="SUPFAM" id="SSF111331">
    <property type="entry name" value="NAD kinase/diacylglycerol kinase-like"/>
    <property type="match status" value="1"/>
</dbReference>
<sequence>MRRRDRQVSLGVYLAGRLLASYSADAVLVATPTGSTAYSFAAGGPVISPRADAIVFTPVAPHMTFNRSVVAAPDEAVAPRAPRYGPVVWRARCDRCCGCPSPYPLAIVVSGNTCSWREQA</sequence>
<dbReference type="Proteomes" id="UP000430079">
    <property type="component" value="Unassembled WGS sequence"/>
</dbReference>
<evidence type="ECO:0000256" key="1">
    <source>
        <dbReference type="SAM" id="SignalP"/>
    </source>
</evidence>
<dbReference type="InterPro" id="IPR016064">
    <property type="entry name" value="NAD/diacylglycerol_kinase_sf"/>
</dbReference>
<keyword evidence="3" id="KW-1185">Reference proteome</keyword>
<evidence type="ECO:0000313" key="3">
    <source>
        <dbReference type="Proteomes" id="UP000430079"/>
    </source>
</evidence>
<reference evidence="2 3" key="1">
    <citation type="submission" date="2019-12" db="EMBL/GenBank/DDBJ databases">
        <title>Whole genome shotgun sequence of Streptomyces hygroscopicus subsp. glebosus NBRC 13786.</title>
        <authorList>
            <person name="Ichikawa N."/>
            <person name="Kimura A."/>
            <person name="Kitahashi Y."/>
            <person name="Komaki H."/>
            <person name="Tamura T."/>
        </authorList>
    </citation>
    <scope>NUCLEOTIDE SEQUENCE [LARGE SCALE GENOMIC DNA]</scope>
    <source>
        <strain evidence="2 3">NBRC 13786</strain>
    </source>
</reference>
<proteinExistence type="predicted"/>
<feature type="chain" id="PRO_5038862476" description="NAD(+) kinase" evidence="1">
    <location>
        <begin position="27"/>
        <end position="120"/>
    </location>
</feature>
<dbReference type="PANTHER" id="PTHR20275">
    <property type="entry name" value="NAD KINASE"/>
    <property type="match status" value="1"/>
</dbReference>
<comment type="caution">
    <text evidence="2">The sequence shown here is derived from an EMBL/GenBank/DDBJ whole genome shotgun (WGS) entry which is preliminary data.</text>
</comment>
<dbReference type="GO" id="GO:0019674">
    <property type="term" value="P:NAD+ metabolic process"/>
    <property type="evidence" value="ECO:0007669"/>
    <property type="project" value="InterPro"/>
</dbReference>
<dbReference type="GO" id="GO:0003951">
    <property type="term" value="F:NAD+ kinase activity"/>
    <property type="evidence" value="ECO:0007669"/>
    <property type="project" value="InterPro"/>
</dbReference>
<dbReference type="InterPro" id="IPR017437">
    <property type="entry name" value="ATP-NAD_kinase_PpnK-typ_C"/>
</dbReference>
<protein>
    <recommendedName>
        <fullName evidence="4">NAD(+) kinase</fullName>
    </recommendedName>
</protein>
<evidence type="ECO:0008006" key="4">
    <source>
        <dbReference type="Google" id="ProtNLM"/>
    </source>
</evidence>
<keyword evidence="1" id="KW-0732">Signal</keyword>
<dbReference type="Pfam" id="PF20143">
    <property type="entry name" value="NAD_kinase_C"/>
    <property type="match status" value="1"/>
</dbReference>
<accession>A0A640SLY6</accession>
<feature type="signal peptide" evidence="1">
    <location>
        <begin position="1"/>
        <end position="26"/>
    </location>
</feature>
<organism evidence="2 3">
    <name type="scientific">Streptomyces glebosus</name>
    <dbReference type="NCBI Taxonomy" id="249580"/>
    <lineage>
        <taxon>Bacteria</taxon>
        <taxon>Bacillati</taxon>
        <taxon>Actinomycetota</taxon>
        <taxon>Actinomycetes</taxon>
        <taxon>Kitasatosporales</taxon>
        <taxon>Streptomycetaceae</taxon>
        <taxon>Streptomyces</taxon>
    </lineage>
</organism>
<dbReference type="GO" id="GO:0006741">
    <property type="term" value="P:NADP+ biosynthetic process"/>
    <property type="evidence" value="ECO:0007669"/>
    <property type="project" value="TreeGrafter"/>
</dbReference>
<evidence type="ECO:0000313" key="2">
    <source>
        <dbReference type="EMBL" id="GFE12000.1"/>
    </source>
</evidence>